<accession>A0A3P3EB37</accession>
<dbReference type="InterPro" id="IPR056918">
    <property type="entry name" value="8xMP"/>
</dbReference>
<feature type="transmembrane region" description="Helical" evidence="1">
    <location>
        <begin position="28"/>
        <end position="45"/>
    </location>
</feature>
<evidence type="ECO:0000256" key="1">
    <source>
        <dbReference type="SAM" id="Phobius"/>
    </source>
</evidence>
<protein>
    <submittedName>
        <fullName evidence="2">Uncharacterized protein</fullName>
    </submittedName>
</protein>
<sequence>MGNIDAAFRMALEQRAFEIGQLTNRNNFFMVFQGVLLAGLVQSQGAASPMMNFFVCLAGMAISCFQACMAGGAKYWQIRWEAAVKRLELMLLEEMKDQPKVFQLFTADMKHLTSAEQTRVRQINLAPARALDPLEVQKGFIQKLVNEDLKDSGRLIAFAISQRFSVSKIPFWVGFVLFWIWFFIWINTFAILGKPLGAWIAGLAWWDAEVFRFFSFVKA</sequence>
<gene>
    <name evidence="2" type="ORF">EH244_27090</name>
</gene>
<comment type="caution">
    <text evidence="2">The sequence shown here is derived from an EMBL/GenBank/DDBJ whole genome shotgun (WGS) entry which is preliminary data.</text>
</comment>
<dbReference type="Proteomes" id="UP000271590">
    <property type="component" value="Unassembled WGS sequence"/>
</dbReference>
<feature type="transmembrane region" description="Helical" evidence="1">
    <location>
        <begin position="171"/>
        <end position="192"/>
    </location>
</feature>
<dbReference type="RefSeq" id="WP_124961405.1">
    <property type="nucleotide sequence ID" value="NZ_RQXU01000025.1"/>
</dbReference>
<feature type="transmembrane region" description="Helical" evidence="1">
    <location>
        <begin position="51"/>
        <end position="76"/>
    </location>
</feature>
<dbReference type="Pfam" id="PF24838">
    <property type="entry name" value="8xMP"/>
    <property type="match status" value="1"/>
</dbReference>
<reference evidence="2 3" key="1">
    <citation type="submission" date="2018-11" db="EMBL/GenBank/DDBJ databases">
        <title>The genome of Variovorax sp T529.</title>
        <authorList>
            <person name="Gao J."/>
        </authorList>
    </citation>
    <scope>NUCLEOTIDE SEQUENCE [LARGE SCALE GENOMIC DNA]</scope>
    <source>
        <strain evidence="2 3">T529</strain>
    </source>
</reference>
<proteinExistence type="predicted"/>
<keyword evidence="1" id="KW-0812">Transmembrane</keyword>
<dbReference type="EMBL" id="RQXU01000025">
    <property type="protein sequence ID" value="RRH82318.1"/>
    <property type="molecule type" value="Genomic_DNA"/>
</dbReference>
<organism evidence="2 3">
    <name type="scientific">Variovorax beijingensis</name>
    <dbReference type="NCBI Taxonomy" id="2496117"/>
    <lineage>
        <taxon>Bacteria</taxon>
        <taxon>Pseudomonadati</taxon>
        <taxon>Pseudomonadota</taxon>
        <taxon>Betaproteobacteria</taxon>
        <taxon>Burkholderiales</taxon>
        <taxon>Comamonadaceae</taxon>
        <taxon>Variovorax</taxon>
    </lineage>
</organism>
<keyword evidence="1" id="KW-0472">Membrane</keyword>
<keyword evidence="1" id="KW-1133">Transmembrane helix</keyword>
<evidence type="ECO:0000313" key="2">
    <source>
        <dbReference type="EMBL" id="RRH82318.1"/>
    </source>
</evidence>
<evidence type="ECO:0000313" key="3">
    <source>
        <dbReference type="Proteomes" id="UP000271590"/>
    </source>
</evidence>
<name>A0A3P3EB37_9BURK</name>
<dbReference type="AlphaFoldDB" id="A0A3P3EB37"/>